<dbReference type="Gene3D" id="3.40.50.720">
    <property type="entry name" value="NAD(P)-binding Rossmann-like Domain"/>
    <property type="match status" value="1"/>
</dbReference>
<dbReference type="NCBIfam" id="TIGR01409">
    <property type="entry name" value="TAT_signal_seq"/>
    <property type="match status" value="1"/>
</dbReference>
<evidence type="ECO:0000259" key="1">
    <source>
        <dbReference type="Pfam" id="PF01408"/>
    </source>
</evidence>
<organism evidence="3 4">
    <name type="scientific">Pedobacter rhizosphaerae</name>
    <dbReference type="NCBI Taxonomy" id="390241"/>
    <lineage>
        <taxon>Bacteria</taxon>
        <taxon>Pseudomonadati</taxon>
        <taxon>Bacteroidota</taxon>
        <taxon>Sphingobacteriia</taxon>
        <taxon>Sphingobacteriales</taxon>
        <taxon>Sphingobacteriaceae</taxon>
        <taxon>Pedobacter</taxon>
    </lineage>
</organism>
<dbReference type="EMBL" id="FOGG01000002">
    <property type="protein sequence ID" value="SEQ92735.1"/>
    <property type="molecule type" value="Genomic_DNA"/>
</dbReference>
<keyword evidence="4" id="KW-1185">Reference proteome</keyword>
<dbReference type="OrthoDB" id="127583at2"/>
<dbReference type="Pfam" id="PF22725">
    <property type="entry name" value="GFO_IDH_MocA_C3"/>
    <property type="match status" value="1"/>
</dbReference>
<accession>A0A1H9K1N6</accession>
<dbReference type="InterPro" id="IPR050463">
    <property type="entry name" value="Gfo/Idh/MocA_oxidrdct_glycsds"/>
</dbReference>
<name>A0A1H9K1N6_9SPHI</name>
<dbReference type="SUPFAM" id="SSF51735">
    <property type="entry name" value="NAD(P)-binding Rossmann-fold domains"/>
    <property type="match status" value="1"/>
</dbReference>
<dbReference type="Pfam" id="PF01408">
    <property type="entry name" value="GFO_IDH_MocA"/>
    <property type="match status" value="1"/>
</dbReference>
<dbReference type="InterPro" id="IPR019546">
    <property type="entry name" value="TAT_signal_bac_arc"/>
</dbReference>
<sequence length="439" mass="48611">MKKEPITQQRRDFLKASALIAGGALLSSIPLAGAYASGSDTIKIALVGCGDRGTGAAVQALSTKFNLKLVAMADAFQDRLEVSYTNLKTKFADKVDVPKDRQFVGFEGYLKAIALADVVLLATPPGFRPMHFEEAIKQGKHVFMEKPVAVDAAGIRKVIAAAEEAKKKKLNVVVGLQRRYQTNYREAIKRIQDGAIGDIVSGQVFWNSGGVWVRPRVASQTEMEYQMRNWYYFNWLCGDHIVEQHVHNIDIANWVKGDHPVSIQGTGSRAWRTGKDYGEIYDNHAVELTYKDGSVVYSQCRHFEGISNRVDETFQGTKGKVYLSGSNQAVLWDAKGNEIYKHNTKGNANPYQTEHDELFEAIANGQYKFANADYAATSTLTSIIGRLATYSGKVIKWDEALASDEVLMPDRLAWDATPKVLPDANGLYPYAMPGKTKVI</sequence>
<dbReference type="AlphaFoldDB" id="A0A1H9K1N6"/>
<dbReference type="InterPro" id="IPR006311">
    <property type="entry name" value="TAT_signal"/>
</dbReference>
<evidence type="ECO:0000313" key="3">
    <source>
        <dbReference type="EMBL" id="SEQ92735.1"/>
    </source>
</evidence>
<protein>
    <submittedName>
        <fullName evidence="3">Tat (Twin-arginine translocation) pathway signal sequence</fullName>
    </submittedName>
</protein>
<dbReference type="Proteomes" id="UP000199572">
    <property type="component" value="Unassembled WGS sequence"/>
</dbReference>
<dbReference type="InterPro" id="IPR000683">
    <property type="entry name" value="Gfo/Idh/MocA-like_OxRdtase_N"/>
</dbReference>
<evidence type="ECO:0000313" key="4">
    <source>
        <dbReference type="Proteomes" id="UP000199572"/>
    </source>
</evidence>
<feature type="domain" description="Gfo/Idh/MocA-like oxidoreductase N-terminal" evidence="1">
    <location>
        <begin position="42"/>
        <end position="168"/>
    </location>
</feature>
<dbReference type="SUPFAM" id="SSF55347">
    <property type="entry name" value="Glyceraldehyde-3-phosphate dehydrogenase-like, C-terminal domain"/>
    <property type="match status" value="1"/>
</dbReference>
<proteinExistence type="predicted"/>
<dbReference type="InterPro" id="IPR036291">
    <property type="entry name" value="NAD(P)-bd_dom_sf"/>
</dbReference>
<dbReference type="STRING" id="390241.SAMN04488023_102167"/>
<dbReference type="InterPro" id="IPR055170">
    <property type="entry name" value="GFO_IDH_MocA-like_dom"/>
</dbReference>
<dbReference type="GO" id="GO:0000166">
    <property type="term" value="F:nucleotide binding"/>
    <property type="evidence" value="ECO:0007669"/>
    <property type="project" value="InterPro"/>
</dbReference>
<gene>
    <name evidence="3" type="ORF">SAMN04488023_102167</name>
</gene>
<feature type="domain" description="GFO/IDH/MocA-like oxidoreductase" evidence="2">
    <location>
        <begin position="184"/>
        <end position="321"/>
    </location>
</feature>
<reference evidence="3 4" key="1">
    <citation type="submission" date="2016-10" db="EMBL/GenBank/DDBJ databases">
        <authorList>
            <person name="de Groot N.N."/>
        </authorList>
    </citation>
    <scope>NUCLEOTIDE SEQUENCE [LARGE SCALE GENOMIC DNA]</scope>
    <source>
        <strain evidence="3 4">DSM 18610</strain>
    </source>
</reference>
<dbReference type="Gene3D" id="3.30.360.10">
    <property type="entry name" value="Dihydrodipicolinate Reductase, domain 2"/>
    <property type="match status" value="1"/>
</dbReference>
<evidence type="ECO:0000259" key="2">
    <source>
        <dbReference type="Pfam" id="PF22725"/>
    </source>
</evidence>
<dbReference type="PANTHER" id="PTHR43818:SF5">
    <property type="entry name" value="OXIDOREDUCTASE FAMILY PROTEIN"/>
    <property type="match status" value="1"/>
</dbReference>
<dbReference type="PROSITE" id="PS51318">
    <property type="entry name" value="TAT"/>
    <property type="match status" value="1"/>
</dbReference>
<dbReference type="PANTHER" id="PTHR43818">
    <property type="entry name" value="BCDNA.GH03377"/>
    <property type="match status" value="1"/>
</dbReference>
<dbReference type="RefSeq" id="WP_090880845.1">
    <property type="nucleotide sequence ID" value="NZ_FOGG01000002.1"/>
</dbReference>